<organism evidence="1 2">
    <name type="scientific">Candidatus Argoarchaeum ethanivorans</name>
    <dbReference type="NCBI Taxonomy" id="2608793"/>
    <lineage>
        <taxon>Archaea</taxon>
        <taxon>Methanobacteriati</taxon>
        <taxon>Methanobacteriota</taxon>
        <taxon>Stenosarchaea group</taxon>
        <taxon>Methanomicrobia</taxon>
        <taxon>Methanosarcinales</taxon>
        <taxon>Methanosarcinales incertae sedis</taxon>
        <taxon>GOM Arc I cluster</taxon>
        <taxon>Candidatus Argoarchaeum</taxon>
    </lineage>
</organism>
<proteinExistence type="predicted"/>
<comment type="caution">
    <text evidence="1">The sequence shown here is derived from an EMBL/GenBank/DDBJ whole genome shotgun (WGS) entry which is preliminary data.</text>
</comment>
<evidence type="ECO:0000313" key="1">
    <source>
        <dbReference type="EMBL" id="RZB29424.1"/>
    </source>
</evidence>
<sequence length="50" mass="5745">MRFKNAEKPIATADAPEFYSGVARSGLYEVTKMERKKMFSFLAYDSIGYK</sequence>
<accession>A0A8B3S341</accession>
<name>A0A8B3S341_9EURY</name>
<dbReference type="AlphaFoldDB" id="A0A8B3S341"/>
<evidence type="ECO:0000313" key="2">
    <source>
        <dbReference type="Proteomes" id="UP000291831"/>
    </source>
</evidence>
<gene>
    <name evidence="1" type="ORF">AEth_01152</name>
</gene>
<dbReference type="EMBL" id="RPGO01000027">
    <property type="protein sequence ID" value="RZB29424.1"/>
    <property type="molecule type" value="Genomic_DNA"/>
</dbReference>
<dbReference type="Proteomes" id="UP000291831">
    <property type="component" value="Unassembled WGS sequence"/>
</dbReference>
<protein>
    <submittedName>
        <fullName evidence="1">Uncharacterized protein</fullName>
    </submittedName>
</protein>
<reference evidence="2" key="1">
    <citation type="submission" date="2019-01" db="EMBL/GenBank/DDBJ databases">
        <title>Anaerobic oxidation of ethane by archaea from a marine hydrocarbon seep.</title>
        <authorList>
            <person name="Musat F."/>
        </authorList>
    </citation>
    <scope>NUCLEOTIDE SEQUENCE [LARGE SCALE GENOMIC DNA]</scope>
</reference>